<evidence type="ECO:0000313" key="1">
    <source>
        <dbReference type="EMBL" id="CAE8691470.1"/>
    </source>
</evidence>
<dbReference type="AlphaFoldDB" id="A0A813K1L9"/>
<accession>A0A813K1L9</accession>
<evidence type="ECO:0000313" key="2">
    <source>
        <dbReference type="Proteomes" id="UP000626109"/>
    </source>
</evidence>
<protein>
    <submittedName>
        <fullName evidence="1">Uncharacterized protein</fullName>
    </submittedName>
</protein>
<dbReference type="Proteomes" id="UP000626109">
    <property type="component" value="Unassembled WGS sequence"/>
</dbReference>
<sequence length="888" mass="95393">MEVMASPGVAILPHPPSAVIVFGATRFAASINGEYIRMFENHAGRPMYSKRDSSKFLLYAAFRREWQIARKPSGGGLFGSCPGPEAADPTELNSPWVIGFHTDPKVLVEALPPQKTLVVSGTEATKLDVHGEYCILRNGIQAQDVQDSNINTSVGGPSQYWRAGAAGCTQYGEPPQWKESIVVGQQPPVTFGGRPSSRILVFVGGAWAFTEPGTLKVVASCESQLVRPGRKPHTCFSKEAGTFIISAGYDDVLPASVEVGGPAEGRAGRARGEYYREPDFDGLVAFAKPDRSMFLFYSNQLGGWQFSAALGQGSGLFHPDARPCSPDLLRGSWQIVDEGNGHIHEGPIFIMAHPPPRHLTLLGWPSYMHQFAGEYELLHSPHVSSGRPMYARNVHSTDTTKLISGLVTSFWPQSMPSVTFGSTTLALLSYSPLAGEWRVTLGHHRVAAAFAPEAHTPDAAPNWHLIDDSVGRCFPSSELRAFVEKPGPQAVLISGWRFSLNAAVKGEYFRSTELEGNRPVYAKLDGSMHLFYNSRQAEWHISRSGNGFASAALAFCGDPHTRDPSRLPRCWTVGAQLAPEMRVEPLPPAGALRLDSTVSFVSGYFQLVGHLHRRPLYRLAAELDMSVGVGSGLHAECDQDVLLHFSAENAAWVLSRATVEAEVRGAAGQVLARSLPGPSSEAFSPEAAVAGAKMLGQRSAPGSAGADLGWRWMAGKEQLPGTAGLFAVKVRRIAIGSQSLTVHAGIGTHATVDGSYTRVEDSDGRPAYARISAQDPVKFIYSNAHGDWRFIGGVESSARVVAFCSDVRARRPELIGGACSISNGSQSIGISHFEEGVLIVTAGPVRSLLHPLPGLLVLIATIVPVIGMPAERTLCFAACFSICLCCLL</sequence>
<name>A0A813K1L9_POLGL</name>
<organism evidence="1 2">
    <name type="scientific">Polarella glacialis</name>
    <name type="common">Dinoflagellate</name>
    <dbReference type="NCBI Taxonomy" id="89957"/>
    <lineage>
        <taxon>Eukaryota</taxon>
        <taxon>Sar</taxon>
        <taxon>Alveolata</taxon>
        <taxon>Dinophyceae</taxon>
        <taxon>Suessiales</taxon>
        <taxon>Suessiaceae</taxon>
        <taxon>Polarella</taxon>
    </lineage>
</organism>
<dbReference type="EMBL" id="CAJNNW010027448">
    <property type="protein sequence ID" value="CAE8691470.1"/>
    <property type="molecule type" value="Genomic_DNA"/>
</dbReference>
<comment type="caution">
    <text evidence="1">The sequence shown here is derived from an EMBL/GenBank/DDBJ whole genome shotgun (WGS) entry which is preliminary data.</text>
</comment>
<reference evidence="1" key="1">
    <citation type="submission" date="2021-02" db="EMBL/GenBank/DDBJ databases">
        <authorList>
            <person name="Dougan E. K."/>
            <person name="Rhodes N."/>
            <person name="Thang M."/>
            <person name="Chan C."/>
        </authorList>
    </citation>
    <scope>NUCLEOTIDE SEQUENCE</scope>
</reference>
<proteinExistence type="predicted"/>
<gene>
    <name evidence="1" type="ORF">PGLA2088_LOCUS27427</name>
</gene>